<accession>A0AAW1PTD2</accession>
<gene>
    <name evidence="2" type="ORF">WJX72_000009</name>
</gene>
<sequence>MQYRPAIDVVRTKPSDAECSAHNITKLQKIVNMDSSSEEFQTFKVVKGAWRAANLTRQQALKVLQQSGLYRGQNNRKRSGPVARLSSSTRSSQQA</sequence>
<keyword evidence="3" id="KW-1185">Reference proteome</keyword>
<reference evidence="2 3" key="1">
    <citation type="journal article" date="2024" name="Nat. Commun.">
        <title>Phylogenomics reveals the evolutionary origins of lichenization in chlorophyte algae.</title>
        <authorList>
            <person name="Puginier C."/>
            <person name="Libourel C."/>
            <person name="Otte J."/>
            <person name="Skaloud P."/>
            <person name="Haon M."/>
            <person name="Grisel S."/>
            <person name="Petersen M."/>
            <person name="Berrin J.G."/>
            <person name="Delaux P.M."/>
            <person name="Dal Grande F."/>
            <person name="Keller J."/>
        </authorList>
    </citation>
    <scope>NUCLEOTIDE SEQUENCE [LARGE SCALE GENOMIC DNA]</scope>
    <source>
        <strain evidence="2 3">SAG 2043</strain>
    </source>
</reference>
<protein>
    <submittedName>
        <fullName evidence="2">Uncharacterized protein</fullName>
    </submittedName>
</protein>
<name>A0AAW1PTD2_9CHLO</name>
<feature type="region of interest" description="Disordered" evidence="1">
    <location>
        <begin position="68"/>
        <end position="95"/>
    </location>
</feature>
<feature type="compositionally biased region" description="Polar residues" evidence="1">
    <location>
        <begin position="85"/>
        <end position="95"/>
    </location>
</feature>
<dbReference type="EMBL" id="JALJOR010000009">
    <property type="protein sequence ID" value="KAK9811212.1"/>
    <property type="molecule type" value="Genomic_DNA"/>
</dbReference>
<organism evidence="2 3">
    <name type="scientific">[Myrmecia] bisecta</name>
    <dbReference type="NCBI Taxonomy" id="41462"/>
    <lineage>
        <taxon>Eukaryota</taxon>
        <taxon>Viridiplantae</taxon>
        <taxon>Chlorophyta</taxon>
        <taxon>core chlorophytes</taxon>
        <taxon>Trebouxiophyceae</taxon>
        <taxon>Trebouxiales</taxon>
        <taxon>Trebouxiaceae</taxon>
        <taxon>Myrmecia</taxon>
    </lineage>
</organism>
<evidence type="ECO:0000313" key="3">
    <source>
        <dbReference type="Proteomes" id="UP001489004"/>
    </source>
</evidence>
<comment type="caution">
    <text evidence="2">The sequence shown here is derived from an EMBL/GenBank/DDBJ whole genome shotgun (WGS) entry which is preliminary data.</text>
</comment>
<evidence type="ECO:0000313" key="2">
    <source>
        <dbReference type="EMBL" id="KAK9811212.1"/>
    </source>
</evidence>
<dbReference type="Proteomes" id="UP001489004">
    <property type="component" value="Unassembled WGS sequence"/>
</dbReference>
<dbReference type="AlphaFoldDB" id="A0AAW1PTD2"/>
<proteinExistence type="predicted"/>
<evidence type="ECO:0000256" key="1">
    <source>
        <dbReference type="SAM" id="MobiDB-lite"/>
    </source>
</evidence>